<name>A0AAX3GVI5_CLODI</name>
<dbReference type="PANTHER" id="PTHR13774">
    <property type="entry name" value="PHENAZINE BIOSYNTHESIS PROTEIN"/>
    <property type="match status" value="1"/>
</dbReference>
<evidence type="ECO:0000313" key="4">
    <source>
        <dbReference type="Proteomes" id="UP000346772"/>
    </source>
</evidence>
<dbReference type="Pfam" id="PF02567">
    <property type="entry name" value="PhzC-PhzF"/>
    <property type="match status" value="1"/>
</dbReference>
<sequence>MESLKLHEMIFPEIMFIGIELSPQQTNLIGCVPIAVYSSRDLILLLNSEQEVINYKPNYTQLSKLTDWLGIIITAQGSNTDFVSRYFCPELDSGNPVTGSLHCNLIPYWSEKVEKRKMVAAQLSNRGGIIQCKLLRDNTVKISGKVVLFIQVTIKIDI</sequence>
<dbReference type="RefSeq" id="WP_003423710.1">
    <property type="nucleotide sequence ID" value="NZ_BEHB01000005.1"/>
</dbReference>
<protein>
    <submittedName>
        <fullName evidence="3">Phenazine biosynthesis PhzC/PhzF protein</fullName>
    </submittedName>
</protein>
<dbReference type="EMBL" id="CAADAT010000001">
    <property type="protein sequence ID" value="VFD52898.1"/>
    <property type="molecule type" value="Genomic_DNA"/>
</dbReference>
<comment type="similarity">
    <text evidence="1">Belongs to the PhzF family.</text>
</comment>
<dbReference type="InterPro" id="IPR003719">
    <property type="entry name" value="Phenazine_PhzF-like"/>
</dbReference>
<dbReference type="Gene3D" id="3.10.310.10">
    <property type="entry name" value="Diaminopimelate Epimerase, Chain A, domain 1"/>
    <property type="match status" value="1"/>
</dbReference>
<gene>
    <name evidence="3" type="ORF">SAMEA1710456_00347</name>
</gene>
<dbReference type="GO" id="GO:0016853">
    <property type="term" value="F:isomerase activity"/>
    <property type="evidence" value="ECO:0007669"/>
    <property type="project" value="UniProtKB-KW"/>
</dbReference>
<evidence type="ECO:0000256" key="1">
    <source>
        <dbReference type="ARBA" id="ARBA00008270"/>
    </source>
</evidence>
<dbReference type="GO" id="GO:0005737">
    <property type="term" value="C:cytoplasm"/>
    <property type="evidence" value="ECO:0007669"/>
    <property type="project" value="TreeGrafter"/>
</dbReference>
<accession>A0AAX3GVI5</accession>
<organism evidence="3 4">
    <name type="scientific">Clostridioides difficile</name>
    <name type="common">Peptoclostridium difficile</name>
    <dbReference type="NCBI Taxonomy" id="1496"/>
    <lineage>
        <taxon>Bacteria</taxon>
        <taxon>Bacillati</taxon>
        <taxon>Bacillota</taxon>
        <taxon>Clostridia</taxon>
        <taxon>Peptostreptococcales</taxon>
        <taxon>Peptostreptococcaceae</taxon>
        <taxon>Clostridioides</taxon>
    </lineage>
</organism>
<dbReference type="PANTHER" id="PTHR13774:SF17">
    <property type="entry name" value="PHENAZINE BIOSYNTHESIS-LIKE DOMAIN-CONTAINING PROTEIN"/>
    <property type="match status" value="1"/>
</dbReference>
<dbReference type="Proteomes" id="UP000346772">
    <property type="component" value="Unassembled WGS sequence"/>
</dbReference>
<evidence type="ECO:0000256" key="2">
    <source>
        <dbReference type="ARBA" id="ARBA00023235"/>
    </source>
</evidence>
<reference evidence="3 4" key="1">
    <citation type="submission" date="2019-02" db="EMBL/GenBank/DDBJ databases">
        <authorList>
            <consortium name="Pathogen Informatics"/>
        </authorList>
    </citation>
    <scope>NUCLEOTIDE SEQUENCE [LARGE SCALE GENOMIC DNA]</scope>
    <source>
        <strain evidence="3 4">078GUE027</strain>
    </source>
</reference>
<evidence type="ECO:0000313" key="3">
    <source>
        <dbReference type="EMBL" id="VFD52898.1"/>
    </source>
</evidence>
<proteinExistence type="inferred from homology"/>
<dbReference type="AlphaFoldDB" id="A0AAX3GVI5"/>
<comment type="caution">
    <text evidence="3">The sequence shown here is derived from an EMBL/GenBank/DDBJ whole genome shotgun (WGS) entry which is preliminary data.</text>
</comment>
<dbReference type="SUPFAM" id="SSF54506">
    <property type="entry name" value="Diaminopimelate epimerase-like"/>
    <property type="match status" value="1"/>
</dbReference>
<keyword evidence="2" id="KW-0413">Isomerase</keyword>